<proteinExistence type="predicted"/>
<protein>
    <submittedName>
        <fullName evidence="1">Uncharacterized protein</fullName>
    </submittedName>
</protein>
<comment type="caution">
    <text evidence="1">The sequence shown here is derived from an EMBL/GenBank/DDBJ whole genome shotgun (WGS) entry which is preliminary data.</text>
</comment>
<sequence length="53" mass="6056">MTVKERFCIAAGVRVPVKLTQEDAIVFIALFIMNISWKDYIFVIQKKSGQVIP</sequence>
<dbReference type="AlphaFoldDB" id="A0A0P8ACL5"/>
<dbReference type="Proteomes" id="UP000050360">
    <property type="component" value="Unassembled WGS sequence"/>
</dbReference>
<name>A0A0P8ACL5_9EURY</name>
<dbReference type="EMBL" id="LKCM01000078">
    <property type="protein sequence ID" value="KPQ44527.1"/>
    <property type="molecule type" value="Genomic_DNA"/>
</dbReference>
<evidence type="ECO:0000313" key="1">
    <source>
        <dbReference type="EMBL" id="KPQ44527.1"/>
    </source>
</evidence>
<reference evidence="1 2" key="1">
    <citation type="submission" date="2015-09" db="EMBL/GenBank/DDBJ databases">
        <title>A metagenomics-based metabolic model of nitrate-dependent anaerobic oxidation of methane by Methanoperedens-like archaea.</title>
        <authorList>
            <person name="Arshad A."/>
            <person name="Speth D.R."/>
            <person name="De Graaf R.M."/>
            <person name="Op Den Camp H.J."/>
            <person name="Jetten M.S."/>
            <person name="Welte C.U."/>
        </authorList>
    </citation>
    <scope>NUCLEOTIDE SEQUENCE [LARGE SCALE GENOMIC DNA]</scope>
</reference>
<evidence type="ECO:0000313" key="2">
    <source>
        <dbReference type="Proteomes" id="UP000050360"/>
    </source>
</evidence>
<organism evidence="1 2">
    <name type="scientific">Candidatus Methanoperedens nitratireducens</name>
    <dbReference type="NCBI Taxonomy" id="1392998"/>
    <lineage>
        <taxon>Archaea</taxon>
        <taxon>Methanobacteriati</taxon>
        <taxon>Methanobacteriota</taxon>
        <taxon>Stenosarchaea group</taxon>
        <taxon>Methanomicrobia</taxon>
        <taxon>Methanosarcinales</taxon>
        <taxon>ANME-2 cluster</taxon>
        <taxon>Candidatus Methanoperedentaceae</taxon>
        <taxon>Candidatus Methanoperedens</taxon>
    </lineage>
</organism>
<accession>A0A0P8ACL5</accession>
<gene>
    <name evidence="1" type="ORF">MPEBLZ_00894</name>
</gene>